<reference evidence="6" key="1">
    <citation type="journal article" date="2014" name="Int. J. Syst. Evol. Microbiol.">
        <title>Complete genome sequence of Corynebacterium casei LMG S-19264T (=DSM 44701T), isolated from a smear-ripened cheese.</title>
        <authorList>
            <consortium name="US DOE Joint Genome Institute (JGI-PGF)"/>
            <person name="Walter F."/>
            <person name="Albersmeier A."/>
            <person name="Kalinowski J."/>
            <person name="Ruckert C."/>
        </authorList>
    </citation>
    <scope>NUCLEOTIDE SEQUENCE</scope>
    <source>
        <strain evidence="6">CGMCC 1.10859</strain>
    </source>
</reference>
<dbReference type="PANTHER" id="PTHR30055">
    <property type="entry name" value="HTH-TYPE TRANSCRIPTIONAL REGULATOR RUTR"/>
    <property type="match status" value="1"/>
</dbReference>
<dbReference type="AlphaFoldDB" id="A0AAN4UUV8"/>
<feature type="domain" description="HTH tetR-type" evidence="5">
    <location>
        <begin position="10"/>
        <end position="70"/>
    </location>
</feature>
<keyword evidence="2 4" id="KW-0238">DNA-binding</keyword>
<dbReference type="InterPro" id="IPR050109">
    <property type="entry name" value="HTH-type_TetR-like_transc_reg"/>
</dbReference>
<comment type="caution">
    <text evidence="6">The sequence shown here is derived from an EMBL/GenBank/DDBJ whole genome shotgun (WGS) entry which is preliminary data.</text>
</comment>
<dbReference type="EMBL" id="FNOB01000025">
    <property type="protein sequence ID" value="SDX70188.1"/>
    <property type="molecule type" value="Genomic_DNA"/>
</dbReference>
<dbReference type="Pfam" id="PF00440">
    <property type="entry name" value="TetR_N"/>
    <property type="match status" value="1"/>
</dbReference>
<dbReference type="Proteomes" id="UP000634647">
    <property type="component" value="Unassembled WGS sequence"/>
</dbReference>
<keyword evidence="1" id="KW-0805">Transcription regulation</keyword>
<keyword evidence="8" id="KW-1185">Reference proteome</keyword>
<evidence type="ECO:0000256" key="1">
    <source>
        <dbReference type="ARBA" id="ARBA00023015"/>
    </source>
</evidence>
<name>A0AAN4UUV8_9RHOB</name>
<dbReference type="EMBL" id="BNAB01000025">
    <property type="protein sequence ID" value="GHE05508.1"/>
    <property type="molecule type" value="Genomic_DNA"/>
</dbReference>
<reference evidence="7 8" key="2">
    <citation type="submission" date="2016-10" db="EMBL/GenBank/DDBJ databases">
        <authorList>
            <person name="Varghese N."/>
            <person name="Submissions S."/>
        </authorList>
    </citation>
    <scope>NUCLEOTIDE SEQUENCE [LARGE SCALE GENOMIC DNA]</scope>
    <source>
        <strain evidence="7 8">DSM 24802</strain>
    </source>
</reference>
<dbReference type="GO" id="GO:0003700">
    <property type="term" value="F:DNA-binding transcription factor activity"/>
    <property type="evidence" value="ECO:0007669"/>
    <property type="project" value="TreeGrafter"/>
</dbReference>
<evidence type="ECO:0000313" key="7">
    <source>
        <dbReference type="EMBL" id="SDX70188.1"/>
    </source>
</evidence>
<evidence type="ECO:0000259" key="5">
    <source>
        <dbReference type="PROSITE" id="PS50977"/>
    </source>
</evidence>
<feature type="DNA-binding region" description="H-T-H motif" evidence="4">
    <location>
        <begin position="33"/>
        <end position="52"/>
    </location>
</feature>
<dbReference type="InterPro" id="IPR041490">
    <property type="entry name" value="KstR2_TetR_C"/>
</dbReference>
<dbReference type="InterPro" id="IPR001647">
    <property type="entry name" value="HTH_TetR"/>
</dbReference>
<dbReference type="Gene3D" id="1.10.357.10">
    <property type="entry name" value="Tetracycline Repressor, domain 2"/>
    <property type="match status" value="1"/>
</dbReference>
<protein>
    <submittedName>
        <fullName evidence="7">Transcriptional regulator, TetR family</fullName>
    </submittedName>
</protein>
<evidence type="ECO:0000256" key="4">
    <source>
        <dbReference type="PROSITE-ProRule" id="PRU00335"/>
    </source>
</evidence>
<evidence type="ECO:0000313" key="6">
    <source>
        <dbReference type="EMBL" id="GHE05508.1"/>
    </source>
</evidence>
<dbReference type="PANTHER" id="PTHR30055:SF234">
    <property type="entry name" value="HTH-TYPE TRANSCRIPTIONAL REGULATOR BETI"/>
    <property type="match status" value="1"/>
</dbReference>
<evidence type="ECO:0000256" key="2">
    <source>
        <dbReference type="ARBA" id="ARBA00023125"/>
    </source>
</evidence>
<dbReference type="Proteomes" id="UP000199541">
    <property type="component" value="Unassembled WGS sequence"/>
</dbReference>
<dbReference type="Pfam" id="PF17932">
    <property type="entry name" value="TetR_C_24"/>
    <property type="match status" value="1"/>
</dbReference>
<dbReference type="InterPro" id="IPR009057">
    <property type="entry name" value="Homeodomain-like_sf"/>
</dbReference>
<proteinExistence type="predicted"/>
<dbReference type="RefSeq" id="WP_035838697.1">
    <property type="nucleotide sequence ID" value="NZ_BNAB01000025.1"/>
</dbReference>
<keyword evidence="3" id="KW-0804">Transcription</keyword>
<reference evidence="6" key="3">
    <citation type="submission" date="2023-06" db="EMBL/GenBank/DDBJ databases">
        <authorList>
            <person name="Sun Q."/>
            <person name="Zhou Y."/>
        </authorList>
    </citation>
    <scope>NUCLEOTIDE SEQUENCE</scope>
    <source>
        <strain evidence="6">CGMCC 1.10859</strain>
    </source>
</reference>
<gene>
    <name evidence="6" type="ORF">GCM10008024_36630</name>
    <name evidence="7" type="ORF">SAMN05444006_12527</name>
</gene>
<dbReference type="SUPFAM" id="SSF46689">
    <property type="entry name" value="Homeodomain-like"/>
    <property type="match status" value="1"/>
</dbReference>
<accession>A0AAN4UUV8</accession>
<organism evidence="6 9">
    <name type="scientific">Allgaiera indica</name>
    <dbReference type="NCBI Taxonomy" id="765699"/>
    <lineage>
        <taxon>Bacteria</taxon>
        <taxon>Pseudomonadati</taxon>
        <taxon>Pseudomonadota</taxon>
        <taxon>Alphaproteobacteria</taxon>
        <taxon>Rhodobacterales</taxon>
        <taxon>Paracoccaceae</taxon>
        <taxon>Allgaiera</taxon>
    </lineage>
</organism>
<evidence type="ECO:0000313" key="8">
    <source>
        <dbReference type="Proteomes" id="UP000199541"/>
    </source>
</evidence>
<sequence length="203" mass="21838">MANVSKKTRDATRKRLLATGAAHLARDGLERANVDAIAVAAGYAKGTFYNYFDSKEAMFGAVIAEWAARATEIEAEADRASAGVRLRLTALAEADVRVVRENEDFAKVVIREVLAFRPETYPMVIAQLDPFVAKVEQVLHDGVAAGEIRDEPSVTQQAMMFTGLLALSYVQHWGSGGAWPALDEVPAMVVGVFLDGAAMRGGP</sequence>
<dbReference type="Gene3D" id="1.10.10.60">
    <property type="entry name" value="Homeodomain-like"/>
    <property type="match status" value="1"/>
</dbReference>
<evidence type="ECO:0000313" key="9">
    <source>
        <dbReference type="Proteomes" id="UP000634647"/>
    </source>
</evidence>
<dbReference type="InterPro" id="IPR036271">
    <property type="entry name" value="Tet_transcr_reg_TetR-rel_C_sf"/>
</dbReference>
<evidence type="ECO:0000256" key="3">
    <source>
        <dbReference type="ARBA" id="ARBA00023163"/>
    </source>
</evidence>
<dbReference type="GO" id="GO:0000976">
    <property type="term" value="F:transcription cis-regulatory region binding"/>
    <property type="evidence" value="ECO:0007669"/>
    <property type="project" value="TreeGrafter"/>
</dbReference>
<dbReference type="SUPFAM" id="SSF48498">
    <property type="entry name" value="Tetracyclin repressor-like, C-terminal domain"/>
    <property type="match status" value="1"/>
</dbReference>
<dbReference type="PROSITE" id="PS50977">
    <property type="entry name" value="HTH_TETR_2"/>
    <property type="match status" value="1"/>
</dbReference>